<reference evidence="3 4" key="1">
    <citation type="submission" date="2021-01" db="EMBL/GenBank/DDBJ databases">
        <title>Genomic Encyclopedia of Type Strains, Phase IV (KMG-IV): sequencing the most valuable type-strain genomes for metagenomic binning, comparative biology and taxonomic classification.</title>
        <authorList>
            <person name="Goeker M."/>
        </authorList>
    </citation>
    <scope>NUCLEOTIDE SEQUENCE [LARGE SCALE GENOMIC DNA]</scope>
    <source>
        <strain evidence="3 4">DSM 100968</strain>
    </source>
</reference>
<name>A0ABS2Q6P9_9BACL</name>
<dbReference type="EMBL" id="JAFBEV010000005">
    <property type="protein sequence ID" value="MBM7657403.1"/>
    <property type="molecule type" value="Genomic_DNA"/>
</dbReference>
<keyword evidence="4" id="KW-1185">Reference proteome</keyword>
<evidence type="ECO:0000313" key="4">
    <source>
        <dbReference type="Proteomes" id="UP000823201"/>
    </source>
</evidence>
<keyword evidence="2" id="KW-0812">Transmembrane</keyword>
<organism evidence="3 4">
    <name type="scientific">Sporolactobacillus spathodeae</name>
    <dbReference type="NCBI Taxonomy" id="1465502"/>
    <lineage>
        <taxon>Bacteria</taxon>
        <taxon>Bacillati</taxon>
        <taxon>Bacillota</taxon>
        <taxon>Bacilli</taxon>
        <taxon>Bacillales</taxon>
        <taxon>Sporolactobacillaceae</taxon>
        <taxon>Sporolactobacillus</taxon>
    </lineage>
</organism>
<proteinExistence type="predicted"/>
<accession>A0ABS2Q6P9</accession>
<sequence>MSVKHENGLTLIEVLTAVTLTTICVVLISSIWIAVDRAADRTLTENTIQQDAQLVQKRVQEAFINRSSAPFSLQVNNNHQVVLLYQDGKNQVVSSDGINYNVKDQPNGSYTWPEQTGSTSDSSDESNFFSSSNDGSQSLLAQPIQLVVTSDNGAVGDWSYELDITLSDAVGTGN</sequence>
<keyword evidence="2" id="KW-0472">Membrane</keyword>
<feature type="compositionally biased region" description="Low complexity" evidence="1">
    <location>
        <begin position="114"/>
        <end position="134"/>
    </location>
</feature>
<comment type="caution">
    <text evidence="3">The sequence shown here is derived from an EMBL/GenBank/DDBJ whole genome shotgun (WGS) entry which is preliminary data.</text>
</comment>
<protein>
    <submittedName>
        <fullName evidence="3">Tfp pilus assembly protein PilV</fullName>
    </submittedName>
</protein>
<keyword evidence="2" id="KW-1133">Transmembrane helix</keyword>
<feature type="compositionally biased region" description="Polar residues" evidence="1">
    <location>
        <begin position="104"/>
        <end position="113"/>
    </location>
</feature>
<gene>
    <name evidence="3" type="ORF">JOC27_000846</name>
</gene>
<feature type="transmembrane region" description="Helical" evidence="2">
    <location>
        <begin position="12"/>
        <end position="35"/>
    </location>
</feature>
<feature type="region of interest" description="Disordered" evidence="1">
    <location>
        <begin position="104"/>
        <end position="134"/>
    </location>
</feature>
<evidence type="ECO:0000256" key="1">
    <source>
        <dbReference type="SAM" id="MobiDB-lite"/>
    </source>
</evidence>
<dbReference type="Proteomes" id="UP000823201">
    <property type="component" value="Unassembled WGS sequence"/>
</dbReference>
<dbReference type="RefSeq" id="WP_205005741.1">
    <property type="nucleotide sequence ID" value="NZ_CBCRXA010000004.1"/>
</dbReference>
<evidence type="ECO:0000256" key="2">
    <source>
        <dbReference type="SAM" id="Phobius"/>
    </source>
</evidence>
<evidence type="ECO:0000313" key="3">
    <source>
        <dbReference type="EMBL" id="MBM7657403.1"/>
    </source>
</evidence>